<evidence type="ECO:0000313" key="2">
    <source>
        <dbReference type="Proteomes" id="UP000772434"/>
    </source>
</evidence>
<evidence type="ECO:0000313" key="1">
    <source>
        <dbReference type="EMBL" id="KAF9063218.1"/>
    </source>
</evidence>
<dbReference type="OrthoDB" id="3048541at2759"/>
<accession>A0A9P5PG38</accession>
<sequence>MLTHSLTVIQIGDTTITSIQIAAEIAKVDGVGAEKAADLMDLHDKQNVPKATMFLSVLPRIDPNSDVATEAERQRKIAFLGQVLSYFFIPFTSAKMSLSDQVFHLATYVHLTYAMYKCNGLRFFYMPIPTLLSKRYSPQDSRVHSSLHSCPCLILDGTDKLEGLFSNIHTQDHSQNFDTLQLAQKLSIAAEHVAVFSCNPDMDRGH</sequence>
<reference evidence="1" key="1">
    <citation type="submission" date="2020-11" db="EMBL/GenBank/DDBJ databases">
        <authorList>
            <consortium name="DOE Joint Genome Institute"/>
            <person name="Ahrendt S."/>
            <person name="Riley R."/>
            <person name="Andreopoulos W."/>
            <person name="Labutti K."/>
            <person name="Pangilinan J."/>
            <person name="Ruiz-Duenas F.J."/>
            <person name="Barrasa J.M."/>
            <person name="Sanchez-Garcia M."/>
            <person name="Camarero S."/>
            <person name="Miyauchi S."/>
            <person name="Serrano A."/>
            <person name="Linde D."/>
            <person name="Babiker R."/>
            <person name="Drula E."/>
            <person name="Ayuso-Fernandez I."/>
            <person name="Pacheco R."/>
            <person name="Padilla G."/>
            <person name="Ferreira P."/>
            <person name="Barriuso J."/>
            <person name="Kellner H."/>
            <person name="Castanera R."/>
            <person name="Alfaro M."/>
            <person name="Ramirez L."/>
            <person name="Pisabarro A.G."/>
            <person name="Kuo A."/>
            <person name="Tritt A."/>
            <person name="Lipzen A."/>
            <person name="He G."/>
            <person name="Yan M."/>
            <person name="Ng V."/>
            <person name="Cullen D."/>
            <person name="Martin F."/>
            <person name="Rosso M.-N."/>
            <person name="Henrissat B."/>
            <person name="Hibbett D."/>
            <person name="Martinez A.T."/>
            <person name="Grigoriev I.V."/>
        </authorList>
    </citation>
    <scope>NUCLEOTIDE SEQUENCE</scope>
    <source>
        <strain evidence="1">AH 40177</strain>
    </source>
</reference>
<gene>
    <name evidence="1" type="ORF">BDP27DRAFT_1232463</name>
</gene>
<dbReference type="AlphaFoldDB" id="A0A9P5PG38"/>
<protein>
    <submittedName>
        <fullName evidence="1">Uncharacterized protein</fullName>
    </submittedName>
</protein>
<keyword evidence="2" id="KW-1185">Reference proteome</keyword>
<proteinExistence type="predicted"/>
<organism evidence="1 2">
    <name type="scientific">Rhodocollybia butyracea</name>
    <dbReference type="NCBI Taxonomy" id="206335"/>
    <lineage>
        <taxon>Eukaryota</taxon>
        <taxon>Fungi</taxon>
        <taxon>Dikarya</taxon>
        <taxon>Basidiomycota</taxon>
        <taxon>Agaricomycotina</taxon>
        <taxon>Agaricomycetes</taxon>
        <taxon>Agaricomycetidae</taxon>
        <taxon>Agaricales</taxon>
        <taxon>Marasmiineae</taxon>
        <taxon>Omphalotaceae</taxon>
        <taxon>Rhodocollybia</taxon>
    </lineage>
</organism>
<dbReference type="EMBL" id="JADNRY010000151">
    <property type="protein sequence ID" value="KAF9063218.1"/>
    <property type="molecule type" value="Genomic_DNA"/>
</dbReference>
<comment type="caution">
    <text evidence="1">The sequence shown here is derived from an EMBL/GenBank/DDBJ whole genome shotgun (WGS) entry which is preliminary data.</text>
</comment>
<name>A0A9P5PG38_9AGAR</name>
<dbReference type="Proteomes" id="UP000772434">
    <property type="component" value="Unassembled WGS sequence"/>
</dbReference>